<dbReference type="InterPro" id="IPR008969">
    <property type="entry name" value="CarboxyPept-like_regulatory"/>
</dbReference>
<dbReference type="AlphaFoldDB" id="A0A9D9H0T3"/>
<dbReference type="Pfam" id="PF14905">
    <property type="entry name" value="OMP_b-brl_3"/>
    <property type="match status" value="1"/>
</dbReference>
<reference evidence="7" key="1">
    <citation type="submission" date="2020-10" db="EMBL/GenBank/DDBJ databases">
        <authorList>
            <person name="Gilroy R."/>
        </authorList>
    </citation>
    <scope>NUCLEOTIDE SEQUENCE</scope>
    <source>
        <strain evidence="7">2889</strain>
    </source>
</reference>
<evidence type="ECO:0000313" key="7">
    <source>
        <dbReference type="EMBL" id="MBO8432096.1"/>
    </source>
</evidence>
<dbReference type="Pfam" id="PF13715">
    <property type="entry name" value="CarbopepD_reg_2"/>
    <property type="match status" value="1"/>
</dbReference>
<evidence type="ECO:0000256" key="2">
    <source>
        <dbReference type="ARBA" id="ARBA00023136"/>
    </source>
</evidence>
<organism evidence="7 8">
    <name type="scientific">Candidatus Pullibacteroides excrementavium</name>
    <dbReference type="NCBI Taxonomy" id="2840905"/>
    <lineage>
        <taxon>Bacteria</taxon>
        <taxon>Pseudomonadati</taxon>
        <taxon>Bacteroidota</taxon>
        <taxon>Bacteroidia</taxon>
        <taxon>Bacteroidales</taxon>
        <taxon>Candidatus Pullibacteroides</taxon>
    </lineage>
</organism>
<comment type="subcellular location">
    <subcellularLocation>
        <location evidence="1">Cell outer membrane</location>
    </subcellularLocation>
</comment>
<keyword evidence="2" id="KW-0472">Membrane</keyword>
<dbReference type="PANTHER" id="PTHR40980:SF4">
    <property type="entry name" value="TONB-DEPENDENT RECEPTOR-LIKE BETA-BARREL DOMAIN-CONTAINING PROTEIN"/>
    <property type="match status" value="1"/>
</dbReference>
<feature type="chain" id="PRO_5039360226" evidence="4">
    <location>
        <begin position="24"/>
        <end position="949"/>
    </location>
</feature>
<evidence type="ECO:0000256" key="1">
    <source>
        <dbReference type="ARBA" id="ARBA00004442"/>
    </source>
</evidence>
<dbReference type="InterPro" id="IPR036942">
    <property type="entry name" value="Beta-barrel_TonB_sf"/>
</dbReference>
<dbReference type="PANTHER" id="PTHR40980">
    <property type="entry name" value="PLUG DOMAIN-CONTAINING PROTEIN"/>
    <property type="match status" value="1"/>
</dbReference>
<gene>
    <name evidence="7" type="ORF">IAB08_02225</name>
</gene>
<accession>A0A9D9H0T3</accession>
<dbReference type="InterPro" id="IPR037066">
    <property type="entry name" value="Plug_dom_sf"/>
</dbReference>
<dbReference type="Gene3D" id="2.170.130.10">
    <property type="entry name" value="TonB-dependent receptor, plug domain"/>
    <property type="match status" value="1"/>
</dbReference>
<feature type="signal peptide" evidence="4">
    <location>
        <begin position="1"/>
        <end position="23"/>
    </location>
</feature>
<protein>
    <submittedName>
        <fullName evidence="7">Outer membrane beta-barrel protein</fullName>
    </submittedName>
</protein>
<dbReference type="SUPFAM" id="SSF49464">
    <property type="entry name" value="Carboxypeptidase regulatory domain-like"/>
    <property type="match status" value="1"/>
</dbReference>
<dbReference type="InterPro" id="IPR012910">
    <property type="entry name" value="Plug_dom"/>
</dbReference>
<dbReference type="Gene3D" id="2.40.170.20">
    <property type="entry name" value="TonB-dependent receptor, beta-barrel domain"/>
    <property type="match status" value="1"/>
</dbReference>
<dbReference type="InterPro" id="IPR041700">
    <property type="entry name" value="OMP_b-brl_3"/>
</dbReference>
<dbReference type="SUPFAM" id="SSF56935">
    <property type="entry name" value="Porins"/>
    <property type="match status" value="1"/>
</dbReference>
<evidence type="ECO:0000259" key="6">
    <source>
        <dbReference type="Pfam" id="PF14905"/>
    </source>
</evidence>
<feature type="domain" description="Outer membrane protein beta-barrel" evidence="6">
    <location>
        <begin position="592"/>
        <end position="912"/>
    </location>
</feature>
<keyword evidence="3" id="KW-0998">Cell outer membrane</keyword>
<proteinExistence type="predicted"/>
<dbReference type="Proteomes" id="UP000823612">
    <property type="component" value="Unassembled WGS sequence"/>
</dbReference>
<dbReference type="PROSITE" id="PS51257">
    <property type="entry name" value="PROKAR_LIPOPROTEIN"/>
    <property type="match status" value="1"/>
</dbReference>
<sequence length="949" mass="106083">MRKRFLVLCLVLASVWCGCNSYGARFGTMEGEGIAETGESKAKGVLQGVVTDKGTGETLPFAAVQIEGTALGAVAGLDGSYTFNLAPGTYSIKVSFTSYKTQVIPNIKIVAGQNTHLDVAMESTATELKEVKVTARRVRHTDAAVLSTMKQADVVATGASSQLISRSQSKDAAEVVSKLPGVSVEEGGMVNVRGLNVRYNTVLLNGTTAPGTENDSRAFALDVIAGNAIDHLMLYKTASAEFPADFSGGLVGITTKSMPTEDALSFSYNIGVNTASIGKDFVHYHGNGADAIGFGGASRQLPSGFPSDISQAGNAEKAEYARMLDNDWATSTRTSLPSQGFSMQWDKSAMVGKDKDIKFGSLFALNYGYENTVREAFENNRFGVFDLINEQPRYLNAYTDEDYGTKVKLNALGNIGFQFKDGSRFEFKNLFSQNAQDKTAFRQGIDYNNDYHIREQEYIYTQRSLYLGQLLYTHNPAKGHKLDYRLTYGFTNRQEPDRRLVTFRQQTDPSMPNYEMYKATDVNRYYQDMNEHLVAGGIDYKGLLVDKGLKLELLAGAAAQYKNRVFDGRKFLYTSGYPSTLPSDFLYGDLTEIFQPENLRADGYFIDENTRKSDAYTATTFIPALYASVKMQVGGWHLAAGARAEYERTILNGYTADGSMPVQVNRSELNVFPSFNGSYHFSDKHILRAAYAYTINRPELREIAPYVYYDFDQFADYTGNTDLKNAKIQNVDLRYEFYPSPKELISVGAFYKHFRDPIEVSYIRSSGGNAIYTFKNADFAYTTGVELELRKSLDFMKLKNFSLVVNAAWIYSQVRFRDEDFDRDRAMQGQSPYLVNAGLFYENKGWVLSLMYGRYGRRILAVGEVFQNPDEDIPDIYEMPRNDLSFGLKKSIGKHWEIKFLASNLLNQDYTECQFAHYTDSDGVGHTVTQTPRSYKLGVEFQVGVTFKL</sequence>
<evidence type="ECO:0000313" key="8">
    <source>
        <dbReference type="Proteomes" id="UP000823612"/>
    </source>
</evidence>
<dbReference type="GO" id="GO:0009279">
    <property type="term" value="C:cell outer membrane"/>
    <property type="evidence" value="ECO:0007669"/>
    <property type="project" value="UniProtKB-SubCell"/>
</dbReference>
<evidence type="ECO:0000256" key="3">
    <source>
        <dbReference type="ARBA" id="ARBA00023237"/>
    </source>
</evidence>
<keyword evidence="4" id="KW-0732">Signal</keyword>
<reference evidence="7" key="2">
    <citation type="journal article" date="2021" name="PeerJ">
        <title>Extensive microbial diversity within the chicken gut microbiome revealed by metagenomics and culture.</title>
        <authorList>
            <person name="Gilroy R."/>
            <person name="Ravi A."/>
            <person name="Getino M."/>
            <person name="Pursley I."/>
            <person name="Horton D.L."/>
            <person name="Alikhan N.F."/>
            <person name="Baker D."/>
            <person name="Gharbi K."/>
            <person name="Hall N."/>
            <person name="Watson M."/>
            <person name="Adriaenssens E.M."/>
            <person name="Foster-Nyarko E."/>
            <person name="Jarju S."/>
            <person name="Secka A."/>
            <person name="Antonio M."/>
            <person name="Oren A."/>
            <person name="Chaudhuri R.R."/>
            <person name="La Ragione R."/>
            <person name="Hildebrand F."/>
            <person name="Pallen M.J."/>
        </authorList>
    </citation>
    <scope>NUCLEOTIDE SEQUENCE</scope>
    <source>
        <strain evidence="7">2889</strain>
    </source>
</reference>
<dbReference type="EMBL" id="JADIMZ010000029">
    <property type="protein sequence ID" value="MBO8432096.1"/>
    <property type="molecule type" value="Genomic_DNA"/>
</dbReference>
<name>A0A9D9H0T3_9BACT</name>
<dbReference type="Gene3D" id="2.60.40.1120">
    <property type="entry name" value="Carboxypeptidase-like, regulatory domain"/>
    <property type="match status" value="1"/>
</dbReference>
<comment type="caution">
    <text evidence="7">The sequence shown here is derived from an EMBL/GenBank/DDBJ whole genome shotgun (WGS) entry which is preliminary data.</text>
</comment>
<evidence type="ECO:0000256" key="4">
    <source>
        <dbReference type="SAM" id="SignalP"/>
    </source>
</evidence>
<dbReference type="Pfam" id="PF07715">
    <property type="entry name" value="Plug"/>
    <property type="match status" value="1"/>
</dbReference>
<evidence type="ECO:0000259" key="5">
    <source>
        <dbReference type="Pfam" id="PF07715"/>
    </source>
</evidence>
<feature type="domain" description="TonB-dependent receptor plug" evidence="5">
    <location>
        <begin position="157"/>
        <end position="249"/>
    </location>
</feature>